<dbReference type="FunFam" id="3.30.499.10:FF:000003">
    <property type="entry name" value="Aconitate hydratase, mitochondrial"/>
    <property type="match status" value="1"/>
</dbReference>
<dbReference type="GO" id="GO:0005829">
    <property type="term" value="C:cytosol"/>
    <property type="evidence" value="ECO:0007669"/>
    <property type="project" value="TreeGrafter"/>
</dbReference>
<comment type="catalytic activity">
    <reaction evidence="12">
        <text>citrate = D-threo-isocitrate</text>
        <dbReference type="Rhea" id="RHEA:10336"/>
        <dbReference type="ChEBI" id="CHEBI:15562"/>
        <dbReference type="ChEBI" id="CHEBI:16947"/>
        <dbReference type="EC" id="4.2.1.3"/>
    </reaction>
</comment>
<protein>
    <recommendedName>
        <fullName evidence="4 13">Aconitate hydratase, mitochondrial</fullName>
        <shortName evidence="13">Aconitase</shortName>
        <ecNumber evidence="13">4.2.1.-</ecNumber>
    </recommendedName>
</protein>
<dbReference type="CDD" id="cd01584">
    <property type="entry name" value="AcnA_Mitochondrial"/>
    <property type="match status" value="1"/>
</dbReference>
<comment type="subcellular location">
    <subcellularLocation>
        <location evidence="1 13">Mitochondrion</location>
    </subcellularLocation>
</comment>
<dbReference type="RefSeq" id="XP_033656050.1">
    <property type="nucleotide sequence ID" value="XM_033795381.1"/>
</dbReference>
<evidence type="ECO:0000259" key="15">
    <source>
        <dbReference type="Pfam" id="PF00330"/>
    </source>
</evidence>
<dbReference type="SUPFAM" id="SSF52016">
    <property type="entry name" value="LeuD/IlvD-like"/>
    <property type="match status" value="1"/>
</dbReference>
<reference evidence="17" key="1">
    <citation type="journal article" date="2020" name="Stud. Mycol.">
        <title>101 Dothideomycetes genomes: a test case for predicting lifestyles and emergence of pathogens.</title>
        <authorList>
            <person name="Haridas S."/>
            <person name="Albert R."/>
            <person name="Binder M."/>
            <person name="Bloem J."/>
            <person name="Labutti K."/>
            <person name="Salamov A."/>
            <person name="Andreopoulos B."/>
            <person name="Baker S."/>
            <person name="Barry K."/>
            <person name="Bills G."/>
            <person name="Bluhm B."/>
            <person name="Cannon C."/>
            <person name="Castanera R."/>
            <person name="Culley D."/>
            <person name="Daum C."/>
            <person name="Ezra D."/>
            <person name="Gonzalez J."/>
            <person name="Henrissat B."/>
            <person name="Kuo A."/>
            <person name="Liang C."/>
            <person name="Lipzen A."/>
            <person name="Lutzoni F."/>
            <person name="Magnuson J."/>
            <person name="Mondo S."/>
            <person name="Nolan M."/>
            <person name="Ohm R."/>
            <person name="Pangilinan J."/>
            <person name="Park H.-J."/>
            <person name="Ramirez L."/>
            <person name="Alfaro M."/>
            <person name="Sun H."/>
            <person name="Tritt A."/>
            <person name="Yoshinaga Y."/>
            <person name="Zwiers L.-H."/>
            <person name="Turgeon B."/>
            <person name="Goodwin S."/>
            <person name="Spatafora J."/>
            <person name="Crous P."/>
            <person name="Grigoriev I."/>
        </authorList>
    </citation>
    <scope>NUCLEOTIDE SEQUENCE</scope>
    <source>
        <strain evidence="17">CBS 379.55</strain>
    </source>
</reference>
<dbReference type="FunFam" id="3.20.19.10:FF:000002">
    <property type="entry name" value="Aconitate hydratase, mitochondrial"/>
    <property type="match status" value="1"/>
</dbReference>
<evidence type="ECO:0000256" key="10">
    <source>
        <dbReference type="ARBA" id="ARBA00023128"/>
    </source>
</evidence>
<dbReference type="PRINTS" id="PR00415">
    <property type="entry name" value="ACONITASE"/>
</dbReference>
<dbReference type="GO" id="GO:0006099">
    <property type="term" value="P:tricarboxylic acid cycle"/>
    <property type="evidence" value="ECO:0007669"/>
    <property type="project" value="UniProtKB-KW"/>
</dbReference>
<keyword evidence="18" id="KW-1185">Reference proteome</keyword>
<evidence type="ECO:0000256" key="8">
    <source>
        <dbReference type="ARBA" id="ARBA00023004"/>
    </source>
</evidence>
<evidence type="ECO:0000256" key="2">
    <source>
        <dbReference type="ARBA" id="ARBA00004717"/>
    </source>
</evidence>
<evidence type="ECO:0000259" key="16">
    <source>
        <dbReference type="Pfam" id="PF00694"/>
    </source>
</evidence>
<dbReference type="GeneID" id="54548556"/>
<dbReference type="InterPro" id="IPR036008">
    <property type="entry name" value="Aconitase_4Fe-4S_dom"/>
</dbReference>
<evidence type="ECO:0000256" key="6">
    <source>
        <dbReference type="ARBA" id="ARBA00022723"/>
    </source>
</evidence>
<dbReference type="Gene3D" id="3.20.19.10">
    <property type="entry name" value="Aconitase, domain 4"/>
    <property type="match status" value="1"/>
</dbReference>
<feature type="domain" description="Aconitase A/isopropylmalate dehydratase small subunit swivel" evidence="16">
    <location>
        <begin position="582"/>
        <end position="710"/>
    </location>
</feature>
<dbReference type="EMBL" id="ML986488">
    <property type="protein sequence ID" value="KAF2278511.1"/>
    <property type="molecule type" value="Genomic_DNA"/>
</dbReference>
<dbReference type="Pfam" id="PF00330">
    <property type="entry name" value="Aconitase"/>
    <property type="match status" value="1"/>
</dbReference>
<dbReference type="FunFam" id="3.40.1060.10:FF:000001">
    <property type="entry name" value="Aconitate hydratase, mitochondrial"/>
    <property type="match status" value="1"/>
</dbReference>
<organism evidence="17 18">
    <name type="scientific">Westerdykella ornata</name>
    <dbReference type="NCBI Taxonomy" id="318751"/>
    <lineage>
        <taxon>Eukaryota</taxon>
        <taxon>Fungi</taxon>
        <taxon>Dikarya</taxon>
        <taxon>Ascomycota</taxon>
        <taxon>Pezizomycotina</taxon>
        <taxon>Dothideomycetes</taxon>
        <taxon>Pleosporomycetidae</taxon>
        <taxon>Pleosporales</taxon>
        <taxon>Sporormiaceae</taxon>
        <taxon>Westerdykella</taxon>
    </lineage>
</organism>
<dbReference type="SUPFAM" id="SSF53732">
    <property type="entry name" value="Aconitase iron-sulfur domain"/>
    <property type="match status" value="1"/>
</dbReference>
<evidence type="ECO:0000313" key="18">
    <source>
        <dbReference type="Proteomes" id="UP000800097"/>
    </source>
</evidence>
<accession>A0A6A6JPG8</accession>
<comment type="similarity">
    <text evidence="3 13">Belongs to the aconitase/IPM isomerase family.</text>
</comment>
<dbReference type="GO" id="GO:0046872">
    <property type="term" value="F:metal ion binding"/>
    <property type="evidence" value="ECO:0007669"/>
    <property type="project" value="UniProtKB-UniRule"/>
</dbReference>
<dbReference type="PROSITE" id="PS00450">
    <property type="entry name" value="ACONITASE_1"/>
    <property type="match status" value="1"/>
</dbReference>
<dbReference type="FunFam" id="3.30.499.10:FF:000004">
    <property type="entry name" value="Aconitate hydratase, mitochondrial"/>
    <property type="match status" value="1"/>
</dbReference>
<dbReference type="Pfam" id="PF00694">
    <property type="entry name" value="Aconitase_C"/>
    <property type="match status" value="1"/>
</dbReference>
<dbReference type="GO" id="GO:0051539">
    <property type="term" value="F:4 iron, 4 sulfur cluster binding"/>
    <property type="evidence" value="ECO:0007669"/>
    <property type="project" value="UniProtKB-UniRule"/>
</dbReference>
<dbReference type="NCBIfam" id="TIGR01340">
    <property type="entry name" value="aconitase_mito"/>
    <property type="match status" value="1"/>
</dbReference>
<name>A0A6A6JPG8_WESOR</name>
<keyword evidence="5" id="KW-0816">Tricarboxylic acid cycle</keyword>
<evidence type="ECO:0000256" key="3">
    <source>
        <dbReference type="ARBA" id="ARBA00007185"/>
    </source>
</evidence>
<dbReference type="InterPro" id="IPR001030">
    <property type="entry name" value="Acoase/IPM_deHydtase_lsu_aba"/>
</dbReference>
<evidence type="ECO:0000256" key="11">
    <source>
        <dbReference type="ARBA" id="ARBA00023239"/>
    </source>
</evidence>
<dbReference type="PANTHER" id="PTHR43160:SF3">
    <property type="entry name" value="ACONITATE HYDRATASE, MITOCHONDRIAL"/>
    <property type="match status" value="1"/>
</dbReference>
<proteinExistence type="inferred from homology"/>
<dbReference type="PROSITE" id="PS01244">
    <property type="entry name" value="ACONITASE_2"/>
    <property type="match status" value="1"/>
</dbReference>
<dbReference type="Gene3D" id="3.40.1060.10">
    <property type="entry name" value="Aconitase, Domain 2"/>
    <property type="match status" value="1"/>
</dbReference>
<comment type="pathway">
    <text evidence="2">Carbohydrate metabolism; tricarboxylic acid cycle; isocitrate from oxaloacetate: step 2/2.</text>
</comment>
<feature type="domain" description="Aconitase/3-isopropylmalate dehydratase large subunit alpha/beta/alpha" evidence="15">
    <location>
        <begin position="66"/>
        <end position="502"/>
    </location>
</feature>
<dbReference type="PANTHER" id="PTHR43160">
    <property type="entry name" value="ACONITATE HYDRATASE B"/>
    <property type="match status" value="1"/>
</dbReference>
<evidence type="ECO:0000256" key="13">
    <source>
        <dbReference type="RuleBase" id="RU362107"/>
    </source>
</evidence>
<feature type="region of interest" description="Disordered" evidence="14">
    <location>
        <begin position="527"/>
        <end position="547"/>
    </location>
</feature>
<evidence type="ECO:0000256" key="7">
    <source>
        <dbReference type="ARBA" id="ARBA00022946"/>
    </source>
</evidence>
<evidence type="ECO:0000256" key="9">
    <source>
        <dbReference type="ARBA" id="ARBA00023014"/>
    </source>
</evidence>
<keyword evidence="8 13" id="KW-0408">Iron</keyword>
<evidence type="ECO:0000313" key="17">
    <source>
        <dbReference type="EMBL" id="KAF2278511.1"/>
    </source>
</evidence>
<keyword evidence="7 13" id="KW-0809">Transit peptide</keyword>
<evidence type="ECO:0000256" key="14">
    <source>
        <dbReference type="SAM" id="MobiDB-lite"/>
    </source>
</evidence>
<dbReference type="Proteomes" id="UP000800097">
    <property type="component" value="Unassembled WGS sequence"/>
</dbReference>
<dbReference type="InterPro" id="IPR000573">
    <property type="entry name" value="AconitaseA/IPMdHydase_ssu_swvl"/>
</dbReference>
<evidence type="ECO:0000256" key="1">
    <source>
        <dbReference type="ARBA" id="ARBA00004173"/>
    </source>
</evidence>
<dbReference type="AlphaFoldDB" id="A0A6A6JPG8"/>
<sequence length="780" mass="84851">MHNLARLGRIGQAITRRHLATVSDAPLSKKVEMTNWEKGNFINYKKMNENLNIVRQRLNRPLTYAEKILYSHLDDPHNQEIERGKSYLKLRPDRVACQDATAQMAILQFMSAGMPSVATPTTVHCDHLIEAQVGGEKDLARANEINKEVYDFLSTSCAKYNIGFWRPGSGIIHQIVLENYAFPGGLLIGTDSHTPNAGGLGMAAIGVGGADAVDVMAGLPWELKAPKVIGVRLTGKMSGWTAPKDVILKVAGILTVKGGTGAIVEYHGPGTDSLSCTGMGTICNMGAEIGATTSLFPFNDRMYDYLKATNRQRIGDFAREYAAELREDEGAEYDQLIEIDLSTLEPHINGPFTPDLATPISKFKEAAKANGWPEEVKVGLIGSCTNSSYEDMTRAASIAEDAMAHGLKSKSQFVVTPGSSGLQSKASGDGQLKTFEEFGGMVLANACGPCIGQWDRRDVKKGEPNTIVTSYNRNFTGRNDANPATHCFVTSPDMVVAMSIAGTLNFNPLTDTLKGKDGKEFKLKEPTGEALPARGYDPGRDTYQAPPEDRASVSVAVSPTSDRLQILQPFQPWDGKDAKDLPILIKCQGKTTTDHISMAGPWLKYRGHLDNISNNMLIGAINAENGEANKVKNVLTGQYDAVPAVARDYKKNGIKWVVIGDWNYGEGSSREHAALEPRHLGGLAIITRSFARIHETNLKKQGMLPLTFSDPADYDKIGPNDRVDLLCTELAVDKPMTLVVHPANGSKPFEVKLSHTFNEGQIEWFKNGSALNTMAKNAKA</sequence>
<dbReference type="EC" id="4.2.1.-" evidence="13"/>
<keyword evidence="6 13" id="KW-0479">Metal-binding</keyword>
<evidence type="ECO:0000256" key="4">
    <source>
        <dbReference type="ARBA" id="ARBA00015940"/>
    </source>
</evidence>
<evidence type="ECO:0000256" key="5">
    <source>
        <dbReference type="ARBA" id="ARBA00022532"/>
    </source>
</evidence>
<dbReference type="InterPro" id="IPR015932">
    <property type="entry name" value="Aconitase_dom2"/>
</dbReference>
<keyword evidence="9 13" id="KW-0411">Iron-sulfur</keyword>
<dbReference type="InterPro" id="IPR018136">
    <property type="entry name" value="Aconitase_4Fe-4S_BS"/>
</dbReference>
<evidence type="ECO:0000256" key="12">
    <source>
        <dbReference type="ARBA" id="ARBA00023501"/>
    </source>
</evidence>
<dbReference type="InterPro" id="IPR006248">
    <property type="entry name" value="Aconitase_mito-like"/>
</dbReference>
<dbReference type="OrthoDB" id="2224430at2759"/>
<dbReference type="NCBIfam" id="NF005558">
    <property type="entry name" value="PRK07229.1"/>
    <property type="match status" value="1"/>
</dbReference>
<dbReference type="InterPro" id="IPR015931">
    <property type="entry name" value="Acnase/IPM_dHydase_lsu_aba_1/3"/>
</dbReference>
<dbReference type="GO" id="GO:0005739">
    <property type="term" value="C:mitochondrion"/>
    <property type="evidence" value="ECO:0007669"/>
    <property type="project" value="UniProtKB-SubCell"/>
</dbReference>
<comment type="cofactor">
    <cofactor evidence="13">
        <name>[4Fe-4S] cluster</name>
        <dbReference type="ChEBI" id="CHEBI:49883"/>
    </cofactor>
    <text evidence="13">Binds 1 [4Fe-4S] cluster per subunit.</text>
</comment>
<dbReference type="InterPro" id="IPR015928">
    <property type="entry name" value="Aconitase/3IPM_dehydase_swvl"/>
</dbReference>
<dbReference type="InterPro" id="IPR050926">
    <property type="entry name" value="Aconitase/IPM_isomerase"/>
</dbReference>
<keyword evidence="11 13" id="KW-0456">Lyase</keyword>
<keyword evidence="10 13" id="KW-0496">Mitochondrion</keyword>
<gene>
    <name evidence="17" type="ORF">EI97DRAFT_372976</name>
</gene>
<dbReference type="Gene3D" id="3.30.499.10">
    <property type="entry name" value="Aconitase, domain 3"/>
    <property type="match status" value="2"/>
</dbReference>
<dbReference type="GO" id="GO:0003994">
    <property type="term" value="F:aconitate hydratase activity"/>
    <property type="evidence" value="ECO:0007669"/>
    <property type="project" value="UniProtKB-EC"/>
</dbReference>